<evidence type="ECO:0000256" key="6">
    <source>
        <dbReference type="ARBA" id="ARBA00022729"/>
    </source>
</evidence>
<dbReference type="SMR" id="A0AAJ0H1Y3"/>
<dbReference type="SUPFAM" id="SSF51011">
    <property type="entry name" value="Glycosyl hydrolase domain"/>
    <property type="match status" value="1"/>
</dbReference>
<dbReference type="Gene3D" id="2.60.40.1180">
    <property type="entry name" value="Golgi alpha-mannosidase II"/>
    <property type="match status" value="1"/>
</dbReference>
<dbReference type="InterPro" id="IPR013783">
    <property type="entry name" value="Ig-like_fold"/>
</dbReference>
<gene>
    <name evidence="17" type="ORF">B0T15DRAFT_481740</name>
</gene>
<evidence type="ECO:0000256" key="3">
    <source>
        <dbReference type="ARBA" id="ARBA00008061"/>
    </source>
</evidence>
<evidence type="ECO:0000313" key="17">
    <source>
        <dbReference type="EMBL" id="KAK3310342.1"/>
    </source>
</evidence>
<feature type="chain" id="PRO_5042553405" description="alpha-amylase" evidence="15">
    <location>
        <begin position="24"/>
        <end position="635"/>
    </location>
</feature>
<keyword evidence="11" id="KW-0119">Carbohydrate metabolism</keyword>
<dbReference type="SMART" id="SM01065">
    <property type="entry name" value="CBM_2"/>
    <property type="match status" value="1"/>
</dbReference>
<evidence type="ECO:0000256" key="9">
    <source>
        <dbReference type="ARBA" id="ARBA00023157"/>
    </source>
</evidence>
<keyword evidence="10" id="KW-0325">Glycoprotein</keyword>
<dbReference type="FunFam" id="2.60.40.10:FF:000552">
    <property type="entry name" value="Related to glucoamylase"/>
    <property type="match status" value="1"/>
</dbReference>
<dbReference type="PROSITE" id="PS51166">
    <property type="entry name" value="CBM20"/>
    <property type="match status" value="1"/>
</dbReference>
<evidence type="ECO:0000256" key="14">
    <source>
        <dbReference type="SAM" id="MobiDB-lite"/>
    </source>
</evidence>
<evidence type="ECO:0000256" key="11">
    <source>
        <dbReference type="ARBA" id="ARBA00023277"/>
    </source>
</evidence>
<comment type="catalytic activity">
    <reaction evidence="1">
        <text>Endohydrolysis of (1-&gt;4)-alpha-D-glucosidic linkages in polysaccharides containing three or more (1-&gt;4)-alpha-linked D-glucose units.</text>
        <dbReference type="EC" id="3.2.1.1"/>
    </reaction>
</comment>
<evidence type="ECO:0000256" key="12">
    <source>
        <dbReference type="ARBA" id="ARBA00023295"/>
    </source>
</evidence>
<evidence type="ECO:0000256" key="5">
    <source>
        <dbReference type="ARBA" id="ARBA00022723"/>
    </source>
</evidence>
<dbReference type="GeneID" id="87884879"/>
<evidence type="ECO:0000256" key="7">
    <source>
        <dbReference type="ARBA" id="ARBA00022801"/>
    </source>
</evidence>
<reference evidence="17" key="1">
    <citation type="journal article" date="2023" name="Mol. Phylogenet. Evol.">
        <title>Genome-scale phylogeny and comparative genomics of the fungal order Sordariales.</title>
        <authorList>
            <person name="Hensen N."/>
            <person name="Bonometti L."/>
            <person name="Westerberg I."/>
            <person name="Brannstrom I.O."/>
            <person name="Guillou S."/>
            <person name="Cros-Aarteil S."/>
            <person name="Calhoun S."/>
            <person name="Haridas S."/>
            <person name="Kuo A."/>
            <person name="Mondo S."/>
            <person name="Pangilinan J."/>
            <person name="Riley R."/>
            <person name="LaButti K."/>
            <person name="Andreopoulos B."/>
            <person name="Lipzen A."/>
            <person name="Chen C."/>
            <person name="Yan M."/>
            <person name="Daum C."/>
            <person name="Ng V."/>
            <person name="Clum A."/>
            <person name="Steindorff A."/>
            <person name="Ohm R.A."/>
            <person name="Martin F."/>
            <person name="Silar P."/>
            <person name="Natvig D.O."/>
            <person name="Lalanne C."/>
            <person name="Gautier V."/>
            <person name="Ament-Velasquez S.L."/>
            <person name="Kruys A."/>
            <person name="Hutchinson M.I."/>
            <person name="Powell A.J."/>
            <person name="Barry K."/>
            <person name="Miller A.N."/>
            <person name="Grigoriev I.V."/>
            <person name="Debuchy R."/>
            <person name="Gladieux P."/>
            <person name="Hiltunen Thoren M."/>
            <person name="Johannesson H."/>
        </authorList>
    </citation>
    <scope>NUCLEOTIDE SEQUENCE</scope>
    <source>
        <strain evidence="17">CBS 333.67</strain>
    </source>
</reference>
<keyword evidence="12" id="KW-0326">Glycosidase</keyword>
<keyword evidence="7 17" id="KW-0378">Hydrolase</keyword>
<proteinExistence type="inferred from homology"/>
<dbReference type="PANTHER" id="PTHR10357:SF215">
    <property type="entry name" value="ALPHA-AMYLASE 1"/>
    <property type="match status" value="1"/>
</dbReference>
<dbReference type="GO" id="GO:0005509">
    <property type="term" value="F:calcium ion binding"/>
    <property type="evidence" value="ECO:0007669"/>
    <property type="project" value="InterPro"/>
</dbReference>
<dbReference type="Gene3D" id="2.60.40.10">
    <property type="entry name" value="Immunoglobulins"/>
    <property type="match status" value="1"/>
</dbReference>
<dbReference type="Pfam" id="PF00128">
    <property type="entry name" value="Alpha-amylase"/>
    <property type="match status" value="1"/>
</dbReference>
<dbReference type="GO" id="GO:2001070">
    <property type="term" value="F:starch binding"/>
    <property type="evidence" value="ECO:0007669"/>
    <property type="project" value="InterPro"/>
</dbReference>
<feature type="signal peptide" evidence="15">
    <location>
        <begin position="1"/>
        <end position="23"/>
    </location>
</feature>
<evidence type="ECO:0000256" key="10">
    <source>
        <dbReference type="ARBA" id="ARBA00023180"/>
    </source>
</evidence>
<feature type="domain" description="CBM20" evidence="16">
    <location>
        <begin position="521"/>
        <end position="635"/>
    </location>
</feature>
<feature type="region of interest" description="Disordered" evidence="14">
    <location>
        <begin position="502"/>
        <end position="532"/>
    </location>
</feature>
<organism evidence="17 18">
    <name type="scientific">Chaetomium strumarium</name>
    <dbReference type="NCBI Taxonomy" id="1170767"/>
    <lineage>
        <taxon>Eukaryota</taxon>
        <taxon>Fungi</taxon>
        <taxon>Dikarya</taxon>
        <taxon>Ascomycota</taxon>
        <taxon>Pezizomycotina</taxon>
        <taxon>Sordariomycetes</taxon>
        <taxon>Sordariomycetidae</taxon>
        <taxon>Sordariales</taxon>
        <taxon>Chaetomiaceae</taxon>
        <taxon>Chaetomium</taxon>
    </lineage>
</organism>
<accession>A0AAJ0H1Y3</accession>
<comment type="similarity">
    <text evidence="3">Belongs to the glycosyl hydrolase 13 family.</text>
</comment>
<keyword evidence="8" id="KW-0106">Calcium</keyword>
<dbReference type="CDD" id="cd11319">
    <property type="entry name" value="AmyAc_euk_AmyA"/>
    <property type="match status" value="1"/>
</dbReference>
<evidence type="ECO:0000256" key="13">
    <source>
        <dbReference type="ARBA" id="ARBA00023326"/>
    </source>
</evidence>
<keyword evidence="18" id="KW-1185">Reference proteome</keyword>
<dbReference type="SMART" id="SM00642">
    <property type="entry name" value="Aamy"/>
    <property type="match status" value="1"/>
</dbReference>
<feature type="compositionally biased region" description="Low complexity" evidence="14">
    <location>
        <begin position="511"/>
        <end position="532"/>
    </location>
</feature>
<dbReference type="InterPro" id="IPR017853">
    <property type="entry name" value="GH"/>
</dbReference>
<evidence type="ECO:0000256" key="4">
    <source>
        <dbReference type="ARBA" id="ARBA00012595"/>
    </source>
</evidence>
<dbReference type="InterPro" id="IPR013784">
    <property type="entry name" value="Carb-bd-like_fold"/>
</dbReference>
<dbReference type="AlphaFoldDB" id="A0AAJ0H1Y3"/>
<dbReference type="SUPFAM" id="SSF49452">
    <property type="entry name" value="Starch-binding domain-like"/>
    <property type="match status" value="1"/>
</dbReference>
<dbReference type="RefSeq" id="XP_062726122.1">
    <property type="nucleotide sequence ID" value="XM_062866050.1"/>
</dbReference>
<comment type="caution">
    <text evidence="17">The sequence shown here is derived from an EMBL/GenBank/DDBJ whole genome shotgun (WGS) entry which is preliminary data.</text>
</comment>
<dbReference type="InterPro" id="IPR013780">
    <property type="entry name" value="Glyco_hydro_b"/>
</dbReference>
<keyword evidence="6 15" id="KW-0732">Signal</keyword>
<dbReference type="SUPFAM" id="SSF51445">
    <property type="entry name" value="(Trans)glycosidases"/>
    <property type="match status" value="1"/>
</dbReference>
<dbReference type="Proteomes" id="UP001273166">
    <property type="component" value="Unassembled WGS sequence"/>
</dbReference>
<dbReference type="InterPro" id="IPR015340">
    <property type="entry name" value="A_amylase_C_dom"/>
</dbReference>
<keyword evidence="5" id="KW-0479">Metal-binding</keyword>
<keyword evidence="9" id="KW-1015">Disulfide bond</keyword>
<dbReference type="GO" id="GO:0000272">
    <property type="term" value="P:polysaccharide catabolic process"/>
    <property type="evidence" value="ECO:0007669"/>
    <property type="project" value="UniProtKB-KW"/>
</dbReference>
<sequence>MRVAGQALFLLAGALLEAQRVGALSAAEWRRQSIYQVVTDRFARTDLSTTAPCSAGDGIYCGGTWQGLISKLDYIQGMGFTAVWISPVVKQVDGNSQDGSSYHGYWAQDIWALNPAFGTESDLAELARALHDRNMYLMVDIVTNHMAYMGCRTCVDYTKFSPFSSQSYFHTPCAIDYNNQTSVETCWQGDDIVSLPDLRTEDESVRSVWNDWVSSLVSNYSVDGLRVDSAKHVETSFWKDFSAAAGVYLVGEVFNGDPYYVAPYQQHLDGLLNYPSYYWILRAFQSPSGSISELVSGLNTLRAAAADLSLYASFLENHDVARFPSFTQDMALAKNAIAFTMLKDGIPVIYQGQEQHYAGGETPYNREALWTSGYSTTSELYQWIAKLNQIRSRAISQDETYLTSDSQVIYSDSHSIAMRKESSSSSGSQVVAVFTNVGSSSSSSATVTLSSSATGFGPNQALVDAIRCITHIADSNGSLTVTLANGLPVVLYPASRLTGSDICPDPTGDGASPTSAASASTSSKPTSTSTPTCSLATVDITFTELVTTAWGDTVKVTGSASSLGSWNPDKAVALSASQYSSGNPLWSGTVKLAPGTVVEYKFIRVSSSGTVTWESDPNRTYTVPCAAATVSSTWR</sequence>
<dbReference type="EMBL" id="JAUDZG010000001">
    <property type="protein sequence ID" value="KAK3310342.1"/>
    <property type="molecule type" value="Genomic_DNA"/>
</dbReference>
<dbReference type="Gene3D" id="3.20.20.80">
    <property type="entry name" value="Glycosidases"/>
    <property type="match status" value="1"/>
</dbReference>
<dbReference type="CDD" id="cd05811">
    <property type="entry name" value="CBM20_glucoamylase"/>
    <property type="match status" value="1"/>
</dbReference>
<dbReference type="InterPro" id="IPR034836">
    <property type="entry name" value="CBM20_glucoamylase"/>
</dbReference>
<evidence type="ECO:0000256" key="1">
    <source>
        <dbReference type="ARBA" id="ARBA00000548"/>
    </source>
</evidence>
<dbReference type="InterPro" id="IPR002044">
    <property type="entry name" value="CBM20"/>
</dbReference>
<dbReference type="FunFam" id="3.20.20.80:FF:000120">
    <property type="entry name" value="Alpha-amylase A"/>
    <property type="match status" value="1"/>
</dbReference>
<evidence type="ECO:0000256" key="8">
    <source>
        <dbReference type="ARBA" id="ARBA00022837"/>
    </source>
</evidence>
<dbReference type="PANTHER" id="PTHR10357">
    <property type="entry name" value="ALPHA-AMYLASE FAMILY MEMBER"/>
    <property type="match status" value="1"/>
</dbReference>
<dbReference type="Pfam" id="PF09260">
    <property type="entry name" value="A_amylase_dom_C"/>
    <property type="match status" value="1"/>
</dbReference>
<evidence type="ECO:0000313" key="18">
    <source>
        <dbReference type="Proteomes" id="UP001273166"/>
    </source>
</evidence>
<comment type="cofactor">
    <cofactor evidence="2">
        <name>Ca(2+)</name>
        <dbReference type="ChEBI" id="CHEBI:29108"/>
    </cofactor>
</comment>
<protein>
    <recommendedName>
        <fullName evidence="4">alpha-amylase</fullName>
        <ecNumber evidence="4">3.2.1.1</ecNumber>
    </recommendedName>
</protein>
<keyword evidence="13" id="KW-0624">Polysaccharide degradation</keyword>
<name>A0AAJ0H1Y3_9PEZI</name>
<evidence type="ECO:0000256" key="15">
    <source>
        <dbReference type="SAM" id="SignalP"/>
    </source>
</evidence>
<reference evidence="17" key="2">
    <citation type="submission" date="2023-06" db="EMBL/GenBank/DDBJ databases">
        <authorList>
            <consortium name="Lawrence Berkeley National Laboratory"/>
            <person name="Mondo S.J."/>
            <person name="Hensen N."/>
            <person name="Bonometti L."/>
            <person name="Westerberg I."/>
            <person name="Brannstrom I.O."/>
            <person name="Guillou S."/>
            <person name="Cros-Aarteil S."/>
            <person name="Calhoun S."/>
            <person name="Haridas S."/>
            <person name="Kuo A."/>
            <person name="Pangilinan J."/>
            <person name="Riley R."/>
            <person name="Labutti K."/>
            <person name="Andreopoulos B."/>
            <person name="Lipzen A."/>
            <person name="Chen C."/>
            <person name="Yanf M."/>
            <person name="Daum C."/>
            <person name="Ng V."/>
            <person name="Clum A."/>
            <person name="Steindorff A."/>
            <person name="Ohm R."/>
            <person name="Martin F."/>
            <person name="Silar P."/>
            <person name="Natvig D."/>
            <person name="Lalanne C."/>
            <person name="Gautier V."/>
            <person name="Ament-Velasquez S.L."/>
            <person name="Kruys A."/>
            <person name="Hutchinson M.I."/>
            <person name="Powell A.J."/>
            <person name="Barry K."/>
            <person name="Miller A.N."/>
            <person name="Grigoriev I.V."/>
            <person name="Debuchy R."/>
            <person name="Gladieux P."/>
            <person name="Thoren M.H."/>
            <person name="Johannesson H."/>
        </authorList>
    </citation>
    <scope>NUCLEOTIDE SEQUENCE</scope>
    <source>
        <strain evidence="17">CBS 333.67</strain>
    </source>
</reference>
<evidence type="ECO:0000259" key="16">
    <source>
        <dbReference type="PROSITE" id="PS51166"/>
    </source>
</evidence>
<dbReference type="InterPro" id="IPR006047">
    <property type="entry name" value="GH13_cat_dom"/>
</dbReference>
<evidence type="ECO:0000256" key="2">
    <source>
        <dbReference type="ARBA" id="ARBA00001913"/>
    </source>
</evidence>
<dbReference type="GO" id="GO:0004556">
    <property type="term" value="F:alpha-amylase activity"/>
    <property type="evidence" value="ECO:0007669"/>
    <property type="project" value="UniProtKB-EC"/>
</dbReference>
<dbReference type="EC" id="3.2.1.1" evidence="4"/>
<dbReference type="Pfam" id="PF00686">
    <property type="entry name" value="CBM_20"/>
    <property type="match status" value="1"/>
</dbReference>